<keyword evidence="5 10" id="KW-0256">Endoplasmic reticulum</keyword>
<dbReference type="Pfam" id="PF16588">
    <property type="entry name" value="zf-C2H2_10"/>
    <property type="match status" value="1"/>
</dbReference>
<keyword evidence="7 10" id="KW-0472">Membrane</keyword>
<accession>A0ABX8IAJ5</accession>
<evidence type="ECO:0000256" key="11">
    <source>
        <dbReference type="SAM" id="MobiDB-lite"/>
    </source>
</evidence>
<evidence type="ECO:0000313" key="12">
    <source>
        <dbReference type="EMBL" id="QWU88992.1"/>
    </source>
</evidence>
<evidence type="ECO:0000256" key="4">
    <source>
        <dbReference type="ARBA" id="ARBA00022692"/>
    </source>
</evidence>
<evidence type="ECO:0000256" key="2">
    <source>
        <dbReference type="ARBA" id="ARBA00004922"/>
    </source>
</evidence>
<protein>
    <recommendedName>
        <fullName evidence="8 10">Man(5)GlcNAc(2)-PP-dolichol translocation protein RFT1</fullName>
    </recommendedName>
</protein>
<dbReference type="Proteomes" id="UP000825434">
    <property type="component" value="Chromosome 4"/>
</dbReference>
<comment type="caution">
    <text evidence="10">Lacks conserved residue(s) required for the propagation of feature annotation.</text>
</comment>
<dbReference type="PANTHER" id="PTHR13117:SF5">
    <property type="entry name" value="PROTEIN RFT1 HOMOLOG"/>
    <property type="match status" value="1"/>
</dbReference>
<evidence type="ECO:0000256" key="7">
    <source>
        <dbReference type="ARBA" id="ARBA00023136"/>
    </source>
</evidence>
<comment type="similarity">
    <text evidence="3 10">Belongs to the RFT1 family.</text>
</comment>
<evidence type="ECO:0000256" key="5">
    <source>
        <dbReference type="ARBA" id="ARBA00022824"/>
    </source>
</evidence>
<evidence type="ECO:0000256" key="6">
    <source>
        <dbReference type="ARBA" id="ARBA00022989"/>
    </source>
</evidence>
<feature type="transmembrane region" description="Helical" evidence="10">
    <location>
        <begin position="349"/>
        <end position="367"/>
    </location>
</feature>
<feature type="region of interest" description="Disordered" evidence="11">
    <location>
        <begin position="507"/>
        <end position="545"/>
    </location>
</feature>
<dbReference type="InterPro" id="IPR007594">
    <property type="entry name" value="RFT1"/>
</dbReference>
<keyword evidence="6 10" id="KW-1133">Transmembrane helix</keyword>
<proteinExistence type="inferred from homology"/>
<feature type="compositionally biased region" description="Pro residues" evidence="11">
    <location>
        <begin position="515"/>
        <end position="526"/>
    </location>
</feature>
<feature type="transmembrane region" description="Helical" evidence="10">
    <location>
        <begin position="41"/>
        <end position="60"/>
    </location>
</feature>
<feature type="transmembrane region" description="Helical" evidence="10">
    <location>
        <begin position="320"/>
        <end position="337"/>
    </location>
</feature>
<evidence type="ECO:0000256" key="1">
    <source>
        <dbReference type="ARBA" id="ARBA00004477"/>
    </source>
</evidence>
<comment type="function">
    <text evidence="9 10">Intramembrane glycolipid transporter that operates in the biosynthetic pathway of dolichol-linked oligosaccharides, the glycan precursors employed in protein asparagine (N)-glycosylation. The sequential addition of sugars to dolichol pyrophosphate produces dolichol-linked oligosaccharides containing fourteen sugars, including two GlcNAcs, nine mannoses and three glucoses. Once assembled, the oligosaccharide is transferred from the lipid to nascent proteins by oligosaccharyltransferases. The assembly of dolichol-linked oligosaccharides begins on the cytosolic side of the endoplasmic reticulum membrane and finishes in its lumen. RFT1 could mediate the translocation of the cytosolically oriented intermediate DolPP-GlcNAc2Man5, produced by ALG11, into the ER lumen where dolichol-linked oligosaccharides assembly continues. However, the intramembrane lipid transporter activity could not be confirmed in vitro.</text>
</comment>
<organism evidence="12 13">
    <name type="scientific">Candidozyma haemuli</name>
    <dbReference type="NCBI Taxonomy" id="45357"/>
    <lineage>
        <taxon>Eukaryota</taxon>
        <taxon>Fungi</taxon>
        <taxon>Dikarya</taxon>
        <taxon>Ascomycota</taxon>
        <taxon>Saccharomycotina</taxon>
        <taxon>Pichiomycetes</taxon>
        <taxon>Metschnikowiaceae</taxon>
        <taxon>Candidozyma</taxon>
    </lineage>
</organism>
<evidence type="ECO:0000256" key="3">
    <source>
        <dbReference type="ARBA" id="ARBA00010288"/>
    </source>
</evidence>
<gene>
    <name evidence="12" type="ORF">CA3LBN_003315</name>
</gene>
<evidence type="ECO:0000256" key="10">
    <source>
        <dbReference type="RuleBase" id="RU365067"/>
    </source>
</evidence>
<keyword evidence="13" id="KW-1185">Reference proteome</keyword>
<name>A0ABX8IAJ5_9ASCO</name>
<comment type="subcellular location">
    <subcellularLocation>
        <location evidence="1 10">Endoplasmic reticulum membrane</location>
        <topology evidence="1 10">Multi-pass membrane protein</topology>
    </subcellularLocation>
</comment>
<dbReference type="Pfam" id="PF04506">
    <property type="entry name" value="Rft-1"/>
    <property type="match status" value="1"/>
</dbReference>
<feature type="transmembrane region" description="Helical" evidence="10">
    <location>
        <begin position="80"/>
        <end position="101"/>
    </location>
</feature>
<evidence type="ECO:0000256" key="9">
    <source>
        <dbReference type="ARBA" id="ARBA00045912"/>
    </source>
</evidence>
<comment type="pathway">
    <text evidence="2">Protein modification; protein glycosylation.</text>
</comment>
<feature type="transmembrane region" description="Helical" evidence="10">
    <location>
        <begin position="113"/>
        <end position="133"/>
    </location>
</feature>
<feature type="compositionally biased region" description="Basic residues" evidence="11">
    <location>
        <begin position="527"/>
        <end position="537"/>
    </location>
</feature>
<keyword evidence="10" id="KW-0813">Transport</keyword>
<evidence type="ECO:0000256" key="8">
    <source>
        <dbReference type="ARBA" id="ARBA00044793"/>
    </source>
</evidence>
<sequence length="566" mass="64138">MGVVAVMEFYVSFVLFFSREAERLTIQRATGSTKKEVQQKVVNFAYLPLVISAALCTLGYYGVKDSSVLQTGFLLPLRPIAFLLLFVSIVSELAIEPLYALNQYELNFKVRSTIESTAVFVKCLVTFIGVRLVKYYSTKNSSGWAVLSFVAGQLGYALVNVVGYLYHFKFRIPKVTKIQKKENPFFFDPVLKKLYFTLSFQMLFKLILTEGDKIMMGYLFDVSQQGTYAVITNYGSIIARLIFLPVEEMLRNSFTRVFAAEKPDARPAYATMGNLLTFYVYFSIILVLGGYFNGSFLLSFLLGRSAAWRDSDLFSLFPRYILYLPFMAFNGILEAFQTSILRQSQITKYSYFMFFSTIISSIVSVLLVREKQFGLTGLILANITSMTLRIAYCSKSYIGFAKKQGIHLHEINIVRRTGWSLKAEYEAKIQILDKYIAKVTENLPETDSPNKTEAAELLQKELRCQNCSHLIYSLNEQSEYVLVPKLVALEKGAQVPELLQSLEQLQLGSESADSTPPPQNSRPPQPRNKKQHAKSKRTCSYCDEPGHTRARCLARLNGEPPKAQSQ</sequence>
<evidence type="ECO:0000313" key="13">
    <source>
        <dbReference type="Proteomes" id="UP000825434"/>
    </source>
</evidence>
<dbReference type="EMBL" id="CP076664">
    <property type="protein sequence ID" value="QWU88992.1"/>
    <property type="molecule type" value="Genomic_DNA"/>
</dbReference>
<feature type="transmembrane region" description="Helical" evidence="10">
    <location>
        <begin position="145"/>
        <end position="168"/>
    </location>
</feature>
<dbReference type="PANTHER" id="PTHR13117">
    <property type="entry name" value="ENDOPLASMIC RETICULUM MULTISPAN TRANSMEMBRANE PROTEIN-RELATED"/>
    <property type="match status" value="1"/>
</dbReference>
<reference evidence="12 13" key="1">
    <citation type="submission" date="2021-06" db="EMBL/GenBank/DDBJ databases">
        <title>Candida outbreak in Lebanon.</title>
        <authorList>
            <person name="Finianos M."/>
        </authorList>
    </citation>
    <scope>NUCLEOTIDE SEQUENCE [LARGE SCALE GENOMIC DNA]</scope>
    <source>
        <strain evidence="12">CA3LBN</strain>
    </source>
</reference>
<keyword evidence="4 10" id="KW-0812">Transmembrane</keyword>
<feature type="transmembrane region" description="Helical" evidence="10">
    <location>
        <begin position="276"/>
        <end position="300"/>
    </location>
</feature>